<keyword evidence="2" id="KW-0813">Transport</keyword>
<gene>
    <name evidence="9" type="ORF">JD77_02968</name>
</gene>
<evidence type="ECO:0000256" key="3">
    <source>
        <dbReference type="ARBA" id="ARBA00022475"/>
    </source>
</evidence>
<evidence type="ECO:0000256" key="8">
    <source>
        <dbReference type="SAM" id="Phobius"/>
    </source>
</evidence>
<feature type="transmembrane region" description="Helical" evidence="8">
    <location>
        <begin position="290"/>
        <end position="309"/>
    </location>
</feature>
<dbReference type="Proteomes" id="UP000319825">
    <property type="component" value="Unassembled WGS sequence"/>
</dbReference>
<evidence type="ECO:0000256" key="6">
    <source>
        <dbReference type="ARBA" id="ARBA00023136"/>
    </source>
</evidence>
<feature type="transmembrane region" description="Helical" evidence="8">
    <location>
        <begin position="409"/>
        <end position="435"/>
    </location>
</feature>
<keyword evidence="10" id="KW-1185">Reference proteome</keyword>
<protein>
    <submittedName>
        <fullName evidence="9">Putative MFS family arabinose efflux permease</fullName>
    </submittedName>
</protein>
<feature type="region of interest" description="Disordered" evidence="7">
    <location>
        <begin position="1"/>
        <end position="24"/>
    </location>
</feature>
<dbReference type="Gene3D" id="1.20.1250.20">
    <property type="entry name" value="MFS general substrate transporter like domains"/>
    <property type="match status" value="1"/>
</dbReference>
<evidence type="ECO:0000256" key="5">
    <source>
        <dbReference type="ARBA" id="ARBA00022989"/>
    </source>
</evidence>
<dbReference type="PANTHER" id="PTHR23513:SF9">
    <property type="entry name" value="ENTEROBACTIN EXPORTER ENTS"/>
    <property type="match status" value="1"/>
</dbReference>
<dbReference type="Pfam" id="PF05977">
    <property type="entry name" value="MFS_3"/>
    <property type="match status" value="1"/>
</dbReference>
<dbReference type="SUPFAM" id="SSF103473">
    <property type="entry name" value="MFS general substrate transporter"/>
    <property type="match status" value="1"/>
</dbReference>
<comment type="subcellular location">
    <subcellularLocation>
        <location evidence="1">Cell inner membrane</location>
        <topology evidence="1">Multi-pass membrane protein</topology>
    </subcellularLocation>
</comment>
<evidence type="ECO:0000313" key="9">
    <source>
        <dbReference type="EMBL" id="TWH67981.1"/>
    </source>
</evidence>
<feature type="transmembrane region" description="Helical" evidence="8">
    <location>
        <begin position="346"/>
        <end position="367"/>
    </location>
</feature>
<proteinExistence type="predicted"/>
<dbReference type="AlphaFoldDB" id="A0A562IAG7"/>
<dbReference type="EMBL" id="VLKE01000001">
    <property type="protein sequence ID" value="TWH67981.1"/>
    <property type="molecule type" value="Genomic_DNA"/>
</dbReference>
<dbReference type="GO" id="GO:0005886">
    <property type="term" value="C:plasma membrane"/>
    <property type="evidence" value="ECO:0007669"/>
    <property type="project" value="UniProtKB-SubCell"/>
</dbReference>
<dbReference type="CDD" id="cd06173">
    <property type="entry name" value="MFS_MefA_like"/>
    <property type="match status" value="1"/>
</dbReference>
<comment type="caution">
    <text evidence="9">The sequence shown here is derived from an EMBL/GenBank/DDBJ whole genome shotgun (WGS) entry which is preliminary data.</text>
</comment>
<feature type="transmembrane region" description="Helical" evidence="8">
    <location>
        <begin position="85"/>
        <end position="109"/>
    </location>
</feature>
<feature type="transmembrane region" description="Helical" evidence="8">
    <location>
        <begin position="116"/>
        <end position="137"/>
    </location>
</feature>
<keyword evidence="5 8" id="KW-1133">Transmembrane helix</keyword>
<feature type="transmembrane region" description="Helical" evidence="8">
    <location>
        <begin position="321"/>
        <end position="340"/>
    </location>
</feature>
<dbReference type="PANTHER" id="PTHR23513">
    <property type="entry name" value="INTEGRAL MEMBRANE EFFLUX PROTEIN-RELATED"/>
    <property type="match status" value="1"/>
</dbReference>
<feature type="transmembrane region" description="Helical" evidence="8">
    <location>
        <begin position="219"/>
        <end position="238"/>
    </location>
</feature>
<evidence type="ECO:0000256" key="1">
    <source>
        <dbReference type="ARBA" id="ARBA00004429"/>
    </source>
</evidence>
<evidence type="ECO:0000256" key="7">
    <source>
        <dbReference type="SAM" id="MobiDB-lite"/>
    </source>
</evidence>
<sequence>MPARRRPVTPVTPARENRKPLDSALSSRHHPLVRLLRRLALDVTPLRTSRDFRLVFSAAGVSGFGSFITYVTVPYQVYELTRDPLLVGLLGVCELVPLLVMAFVGGALADYLDRRLLVLGGEIGFTLLCAALLVNSLGSSPQLWLLYLVAALTAALDGLQRPALEGLTPRVVAPDEIPAASALNSLRMQVAQLGGPAVAGLLIASVDLAWVYAIDLATFAFSLACLALVRAVPPPPAADRPSLRSVLTGLRYARSRPELLGTYLVDINAMFFGMPQALYPFMAARLGGPAVLGLLYAAPAVGSLVATLGSGWTSRVHRHGLMVVLAAGAWGLAIVGFGLVGSLWLALFFLALAGAADMVSGLFRMIIWNQTIPDHLRGRLAGIEMLSYSTGPLLGQLRSGLVARTPLGVGGSIVSGGVLCVLGTAALAAALPSFLRYDGRDGLARKQAEDAAWAAAAAAPAQPG</sequence>
<organism evidence="9 10">
    <name type="scientific">Micromonospora olivasterospora</name>
    <dbReference type="NCBI Taxonomy" id="1880"/>
    <lineage>
        <taxon>Bacteria</taxon>
        <taxon>Bacillati</taxon>
        <taxon>Actinomycetota</taxon>
        <taxon>Actinomycetes</taxon>
        <taxon>Micromonosporales</taxon>
        <taxon>Micromonosporaceae</taxon>
        <taxon>Micromonospora</taxon>
    </lineage>
</organism>
<evidence type="ECO:0000256" key="2">
    <source>
        <dbReference type="ARBA" id="ARBA00022448"/>
    </source>
</evidence>
<feature type="transmembrane region" description="Helical" evidence="8">
    <location>
        <begin position="259"/>
        <end position="278"/>
    </location>
</feature>
<accession>A0A562IAG7</accession>
<dbReference type="OrthoDB" id="5494559at2"/>
<name>A0A562IAG7_MICOL</name>
<evidence type="ECO:0000313" key="10">
    <source>
        <dbReference type="Proteomes" id="UP000319825"/>
    </source>
</evidence>
<keyword evidence="6 8" id="KW-0472">Membrane</keyword>
<keyword evidence="4 8" id="KW-0812">Transmembrane</keyword>
<reference evidence="9 10" key="1">
    <citation type="submission" date="2019-07" db="EMBL/GenBank/DDBJ databases">
        <title>R&amp;d 2014.</title>
        <authorList>
            <person name="Klenk H.-P."/>
        </authorList>
    </citation>
    <scope>NUCLEOTIDE SEQUENCE [LARGE SCALE GENOMIC DNA]</scope>
    <source>
        <strain evidence="9 10">DSM 43868</strain>
    </source>
</reference>
<evidence type="ECO:0000256" key="4">
    <source>
        <dbReference type="ARBA" id="ARBA00022692"/>
    </source>
</evidence>
<keyword evidence="3" id="KW-1003">Cell membrane</keyword>
<feature type="transmembrane region" description="Helical" evidence="8">
    <location>
        <begin position="54"/>
        <end position="73"/>
    </location>
</feature>
<dbReference type="InterPro" id="IPR036259">
    <property type="entry name" value="MFS_trans_sf"/>
</dbReference>
<dbReference type="InterPro" id="IPR010290">
    <property type="entry name" value="TM_effector"/>
</dbReference>